<dbReference type="Gene3D" id="3.30.70.330">
    <property type="match status" value="2"/>
</dbReference>
<reference evidence="4" key="1">
    <citation type="submission" date="2019-11" db="EMBL/GenBank/DDBJ databases">
        <title>Leishmania tarentolae CDS.</title>
        <authorList>
            <person name="Goto Y."/>
            <person name="Yamagishi J."/>
        </authorList>
    </citation>
    <scope>NUCLEOTIDE SEQUENCE [LARGE SCALE GENOMIC DNA]</scope>
    <source>
        <strain evidence="4">Parrot Tar II</strain>
    </source>
</reference>
<dbReference type="OrthoDB" id="7763451at2759"/>
<dbReference type="GO" id="GO:0003729">
    <property type="term" value="F:mRNA binding"/>
    <property type="evidence" value="ECO:0007669"/>
    <property type="project" value="TreeGrafter"/>
</dbReference>
<protein>
    <recommendedName>
        <fullName evidence="3">RRM domain-containing protein</fullName>
    </recommendedName>
</protein>
<dbReference type="PANTHER" id="PTHR48025:SF1">
    <property type="entry name" value="RRM DOMAIN-CONTAINING PROTEIN"/>
    <property type="match status" value="1"/>
</dbReference>
<dbReference type="VEuPathDB" id="TriTrypDB:LtaPh_2703500"/>
<gene>
    <name evidence="4" type="ORF">LtaPh_2703500</name>
</gene>
<dbReference type="AlphaFoldDB" id="A0A640KQ66"/>
<name>A0A640KQ66_LEITA</name>
<dbReference type="SMART" id="SM00360">
    <property type="entry name" value="RRM"/>
    <property type="match status" value="2"/>
</dbReference>
<evidence type="ECO:0000256" key="1">
    <source>
        <dbReference type="ARBA" id="ARBA00022884"/>
    </source>
</evidence>
<dbReference type="SUPFAM" id="SSF54928">
    <property type="entry name" value="RNA-binding domain, RBD"/>
    <property type="match status" value="2"/>
</dbReference>
<evidence type="ECO:0000313" key="5">
    <source>
        <dbReference type="Proteomes" id="UP000419144"/>
    </source>
</evidence>
<dbReference type="GO" id="GO:0005634">
    <property type="term" value="C:nucleus"/>
    <property type="evidence" value="ECO:0007669"/>
    <property type="project" value="TreeGrafter"/>
</dbReference>
<keyword evidence="5" id="KW-1185">Reference proteome</keyword>
<dbReference type="PROSITE" id="PS50102">
    <property type="entry name" value="RRM"/>
    <property type="match status" value="1"/>
</dbReference>
<dbReference type="InterPro" id="IPR050502">
    <property type="entry name" value="Euk_RNA-bind_prot"/>
</dbReference>
<accession>A0A640KQ66</accession>
<evidence type="ECO:0000256" key="2">
    <source>
        <dbReference type="PROSITE-ProRule" id="PRU00176"/>
    </source>
</evidence>
<dbReference type="InterPro" id="IPR035979">
    <property type="entry name" value="RBD_domain_sf"/>
</dbReference>
<dbReference type="InterPro" id="IPR000504">
    <property type="entry name" value="RRM_dom"/>
</dbReference>
<dbReference type="PANTHER" id="PTHR48025">
    <property type="entry name" value="OS02G0815200 PROTEIN"/>
    <property type="match status" value="1"/>
</dbReference>
<dbReference type="Pfam" id="PF00076">
    <property type="entry name" value="RRM_1"/>
    <property type="match status" value="1"/>
</dbReference>
<evidence type="ECO:0000313" key="4">
    <source>
        <dbReference type="EMBL" id="GET89677.1"/>
    </source>
</evidence>
<organism evidence="4 5">
    <name type="scientific">Leishmania tarentolae</name>
    <name type="common">Sauroleishmania tarentolae</name>
    <dbReference type="NCBI Taxonomy" id="5689"/>
    <lineage>
        <taxon>Eukaryota</taxon>
        <taxon>Discoba</taxon>
        <taxon>Euglenozoa</taxon>
        <taxon>Kinetoplastea</taxon>
        <taxon>Metakinetoplastina</taxon>
        <taxon>Trypanosomatida</taxon>
        <taxon>Trypanosomatidae</taxon>
        <taxon>Leishmaniinae</taxon>
        <taxon>Leishmania</taxon>
        <taxon>lizard Leishmania</taxon>
    </lineage>
</organism>
<dbReference type="InterPro" id="IPR012677">
    <property type="entry name" value="Nucleotide-bd_a/b_plait_sf"/>
</dbReference>
<comment type="caution">
    <text evidence="4">The sequence shown here is derived from an EMBL/GenBank/DDBJ whole genome shotgun (WGS) entry which is preliminary data.</text>
</comment>
<dbReference type="EMBL" id="BLBS01000037">
    <property type="protein sequence ID" value="GET89677.1"/>
    <property type="molecule type" value="Genomic_DNA"/>
</dbReference>
<keyword evidence="1 2" id="KW-0694">RNA-binding</keyword>
<evidence type="ECO:0000259" key="3">
    <source>
        <dbReference type="PROSITE" id="PS50102"/>
    </source>
</evidence>
<sequence length="494" mass="53883">MSVKWANAWEEISMCRSVSTISSSASTAEATAGNDVSSFLLDDYRDDAFSIQSRCKHWLSVGYLSLTTSDAELKSLFYPYGADEAFTAWEGAIMTGFVGFDSPEMAELAAQKMHAFIPRGQSQALAVHAVTLEEVSQARSKNPKSLLSVLYSECATQGISAVIRRSRSPLAVARDVAMEVARASPMILQRLLAALSDLSPQWFGFASFTEELLKSLLGLLLEAGEMNVAQTINCGTVVGNLFQMGMITGDPYYLAGRLLQKVGHKLRQLEGICALAHTCAMLPNCHMSRASFWAQVADIATKVPDPETSHILLGHLRRYTKTNAHAATTAASSLSSSVQSPSVLSMMPCSHATAARQQVVRQHVSPQHPRQDEMKRRTIYVSHLRDLLPQSMLLELLTTAGPVNKVRICAGAGYCTLFAFVEMRTLEGAQRAMCMNGLQLMGFAIRVQTARNAVQDVLEEDARFDSNGALVQPCLFGMSQAPLFKCLNPTECTH</sequence>
<dbReference type="Proteomes" id="UP000419144">
    <property type="component" value="Unassembled WGS sequence"/>
</dbReference>
<feature type="domain" description="RRM" evidence="3">
    <location>
        <begin position="377"/>
        <end position="452"/>
    </location>
</feature>
<proteinExistence type="predicted"/>
<dbReference type="CDD" id="cd00590">
    <property type="entry name" value="RRM_SF"/>
    <property type="match status" value="1"/>
</dbReference>